<organism evidence="1 2">
    <name type="scientific">Datura stramonium</name>
    <name type="common">Jimsonweed</name>
    <name type="synonym">Common thornapple</name>
    <dbReference type="NCBI Taxonomy" id="4076"/>
    <lineage>
        <taxon>Eukaryota</taxon>
        <taxon>Viridiplantae</taxon>
        <taxon>Streptophyta</taxon>
        <taxon>Embryophyta</taxon>
        <taxon>Tracheophyta</taxon>
        <taxon>Spermatophyta</taxon>
        <taxon>Magnoliopsida</taxon>
        <taxon>eudicotyledons</taxon>
        <taxon>Gunneridae</taxon>
        <taxon>Pentapetalae</taxon>
        <taxon>asterids</taxon>
        <taxon>lamiids</taxon>
        <taxon>Solanales</taxon>
        <taxon>Solanaceae</taxon>
        <taxon>Solanoideae</taxon>
        <taxon>Datureae</taxon>
        <taxon>Datura</taxon>
    </lineage>
</organism>
<feature type="non-terminal residue" evidence="1">
    <location>
        <position position="1"/>
    </location>
</feature>
<protein>
    <submittedName>
        <fullName evidence="1">Uncharacterized protein</fullName>
    </submittedName>
</protein>
<keyword evidence="2" id="KW-1185">Reference proteome</keyword>
<feature type="non-terminal residue" evidence="1">
    <location>
        <position position="104"/>
    </location>
</feature>
<dbReference type="EMBL" id="JACEIK010008781">
    <property type="protein sequence ID" value="MCE3051629.1"/>
    <property type="molecule type" value="Genomic_DNA"/>
</dbReference>
<evidence type="ECO:0000313" key="1">
    <source>
        <dbReference type="EMBL" id="MCE3051629.1"/>
    </source>
</evidence>
<evidence type="ECO:0000313" key="2">
    <source>
        <dbReference type="Proteomes" id="UP000823775"/>
    </source>
</evidence>
<sequence>NNKEEEHHAQIRDLEKMILKHMKVMREQLTEQGGALKGIISKLTDMIIETITSNDLQVTGLLNEKVEASEAQLRSVVDTSQCLEQEEESPPLDDYFLADVDVEE</sequence>
<comment type="caution">
    <text evidence="1">The sequence shown here is derived from an EMBL/GenBank/DDBJ whole genome shotgun (WGS) entry which is preliminary data.</text>
</comment>
<proteinExistence type="predicted"/>
<dbReference type="Proteomes" id="UP000823775">
    <property type="component" value="Unassembled WGS sequence"/>
</dbReference>
<gene>
    <name evidence="1" type="ORF">HAX54_050383</name>
</gene>
<name>A0ABS8WNN8_DATST</name>
<accession>A0ABS8WNN8</accession>
<reference evidence="1 2" key="1">
    <citation type="journal article" date="2021" name="BMC Genomics">
        <title>Datura genome reveals duplications of psychoactive alkaloid biosynthetic genes and high mutation rate following tissue culture.</title>
        <authorList>
            <person name="Rajewski A."/>
            <person name="Carter-House D."/>
            <person name="Stajich J."/>
            <person name="Litt A."/>
        </authorList>
    </citation>
    <scope>NUCLEOTIDE SEQUENCE [LARGE SCALE GENOMIC DNA]</scope>
    <source>
        <strain evidence="1">AR-01</strain>
    </source>
</reference>